<gene>
    <name evidence="2" type="ORF">H9814_09410</name>
</gene>
<organism evidence="2 3">
    <name type="scientific">Candidatus Bacteroides merdigallinarum</name>
    <dbReference type="NCBI Taxonomy" id="2838473"/>
    <lineage>
        <taxon>Bacteria</taxon>
        <taxon>Pseudomonadati</taxon>
        <taxon>Bacteroidota</taxon>
        <taxon>Bacteroidia</taxon>
        <taxon>Bacteroidales</taxon>
        <taxon>Bacteroidaceae</taxon>
        <taxon>Bacteroides</taxon>
    </lineage>
</organism>
<proteinExistence type="predicted"/>
<keyword evidence="1" id="KW-0812">Transmembrane</keyword>
<dbReference type="AlphaFoldDB" id="A0A9D2EAA9"/>
<evidence type="ECO:0000313" key="2">
    <source>
        <dbReference type="EMBL" id="HIZ33732.1"/>
    </source>
</evidence>
<feature type="transmembrane region" description="Helical" evidence="1">
    <location>
        <begin position="38"/>
        <end position="55"/>
    </location>
</feature>
<feature type="transmembrane region" description="Helical" evidence="1">
    <location>
        <begin position="158"/>
        <end position="174"/>
    </location>
</feature>
<accession>A0A9D2EAA9</accession>
<feature type="transmembrane region" description="Helical" evidence="1">
    <location>
        <begin position="12"/>
        <end position="32"/>
    </location>
</feature>
<reference evidence="2" key="1">
    <citation type="journal article" date="2021" name="PeerJ">
        <title>Extensive microbial diversity within the chicken gut microbiome revealed by metagenomics and culture.</title>
        <authorList>
            <person name="Gilroy R."/>
            <person name="Ravi A."/>
            <person name="Getino M."/>
            <person name="Pursley I."/>
            <person name="Horton D.L."/>
            <person name="Alikhan N.F."/>
            <person name="Baker D."/>
            <person name="Gharbi K."/>
            <person name="Hall N."/>
            <person name="Watson M."/>
            <person name="Adriaenssens E.M."/>
            <person name="Foster-Nyarko E."/>
            <person name="Jarju S."/>
            <person name="Secka A."/>
            <person name="Antonio M."/>
            <person name="Oren A."/>
            <person name="Chaudhuri R.R."/>
            <person name="La Ragione R."/>
            <person name="Hildebrand F."/>
            <person name="Pallen M.J."/>
        </authorList>
    </citation>
    <scope>NUCLEOTIDE SEQUENCE</scope>
    <source>
        <strain evidence="2">ChiHjej9B8-1298</strain>
    </source>
</reference>
<evidence type="ECO:0000256" key="1">
    <source>
        <dbReference type="SAM" id="Phobius"/>
    </source>
</evidence>
<sequence>MAENRGYIQRCSMLYGAYLGIFWIVGAVFFPLGLTNPFLFLLFIGFVLCGPFVGYRYARTYRNTVCGGGISFSHAWVFTVLMYMFAALLAAAAHYIYFRFIDQGYIINTYSRLIEDFFAQDAARMGMGVYKEQMEMALDQLSILTPIEITMQLFSNNVFWGILLAIPTALFVMRKNPDSSAPGRDA</sequence>
<evidence type="ECO:0000313" key="3">
    <source>
        <dbReference type="Proteomes" id="UP000824028"/>
    </source>
</evidence>
<keyword evidence="1" id="KW-0472">Membrane</keyword>
<dbReference type="Proteomes" id="UP000824028">
    <property type="component" value="Unassembled WGS sequence"/>
</dbReference>
<reference evidence="2" key="2">
    <citation type="submission" date="2021-04" db="EMBL/GenBank/DDBJ databases">
        <authorList>
            <person name="Gilroy R."/>
        </authorList>
    </citation>
    <scope>NUCLEOTIDE SEQUENCE</scope>
    <source>
        <strain evidence="2">ChiHjej9B8-1298</strain>
    </source>
</reference>
<keyword evidence="1" id="KW-1133">Transmembrane helix</keyword>
<dbReference type="EMBL" id="DXBX01000078">
    <property type="protein sequence ID" value="HIZ33732.1"/>
    <property type="molecule type" value="Genomic_DNA"/>
</dbReference>
<feature type="transmembrane region" description="Helical" evidence="1">
    <location>
        <begin position="75"/>
        <end position="97"/>
    </location>
</feature>
<dbReference type="Pfam" id="PF13858">
    <property type="entry name" value="DUF4199"/>
    <property type="match status" value="1"/>
</dbReference>
<dbReference type="InterPro" id="IPR025250">
    <property type="entry name" value="DUF4199"/>
</dbReference>
<name>A0A9D2EAA9_9BACE</name>
<comment type="caution">
    <text evidence="2">The sequence shown here is derived from an EMBL/GenBank/DDBJ whole genome shotgun (WGS) entry which is preliminary data.</text>
</comment>
<protein>
    <submittedName>
        <fullName evidence="2">DUF4199 domain-containing protein</fullName>
    </submittedName>
</protein>